<dbReference type="InterPro" id="IPR056632">
    <property type="entry name" value="DUF7730"/>
</dbReference>
<evidence type="ECO:0000256" key="1">
    <source>
        <dbReference type="ARBA" id="ARBA00004141"/>
    </source>
</evidence>
<gene>
    <name evidence="10" type="ORF">VFPPC_04084</name>
</gene>
<dbReference type="AlphaFoldDB" id="A0A179FQ67"/>
<evidence type="ECO:0000256" key="2">
    <source>
        <dbReference type="ARBA" id="ARBA00009808"/>
    </source>
</evidence>
<name>A0A179FQ67_METCM</name>
<reference evidence="10 11" key="1">
    <citation type="journal article" date="2016" name="PLoS Pathog.">
        <title>Biosynthesis of antibiotic leucinostatins in bio-control fungus Purpureocillium lilacinum and their inhibition on phytophthora revealed by genome mining.</title>
        <authorList>
            <person name="Wang G."/>
            <person name="Liu Z."/>
            <person name="Lin R."/>
            <person name="Li E."/>
            <person name="Mao Z."/>
            <person name="Ling J."/>
            <person name="Yang Y."/>
            <person name="Yin W.B."/>
            <person name="Xie B."/>
        </authorList>
    </citation>
    <scope>NUCLEOTIDE SEQUENCE [LARGE SCALE GENOMIC DNA]</scope>
    <source>
        <strain evidence="10">170</strain>
    </source>
</reference>
<dbReference type="SMART" id="SM00724">
    <property type="entry name" value="TLC"/>
    <property type="match status" value="1"/>
</dbReference>
<comment type="subcellular location">
    <subcellularLocation>
        <location evidence="1">Membrane</location>
        <topology evidence="1">Multi-pass membrane protein</topology>
    </subcellularLocation>
</comment>
<sequence length="835" mass="95276">MPPFIKSRVRNWLQTKLGHRRVGEGNESAEITVTDEVTDLKLPFLPTVRPHVLTPSPSTEALALVTGSPFFDKFPRELRQGILIRAFGDGLVHMDLSFVHPTAPREPGFGRPLRSHADINADDVDAYFPPRVNWDTTTPKSWQWWSSVCHRPLPHHDRSAIDRRRGVREPGDDYCRYGAPHYCPNWPGIYPLKCKIGVMGWLLTCRQAYVEGIHALYGMNTIHLSGQALLPNLPQLLLPQRLSNISSLEIVCPLMLRRGPKSQAIPELHHLENHLAMLSSTFPNLTRLHLALKANGVADRPVDLQGVFEALDAFIRRQRPILEQFIVSPSRSVFTPLYDAVRHAIAAKQGNSLLSLLLNELWRNVDGTYILPICGPTTDPFAKRFSSSYPKPPTAGCRTVGAPIVGDGYWIIPGDMDDELPIRFSFNLVALLFLTHACIPAARQYTSKFFTLSYHNDKTGKYAAGYDDFYFIAFFIIILTGLRAFCMGYILAPLASRWGVLGKKDATRFAEQGWMLMYYNAFWPVGMYLYYNSKYFLNMEELWTDWPQREIDGLMKAYILGQWGFWIQMVLVINIEERRKDHWQMLTHHFVTIALLAGSYAYHQTRVGNLILILMDVIDLFLPLAKCLKYLGFTTICDVIFGGFIISWVLARHVLYMVTCWSVYFDFPRMTPPACYRGSADDLEGPLPIPTTGWSHLLEPFRNPSGVVCLNKNVMYAFLSFLLFLQVMMIMWFTVIVQIIMRMLRGKRAEDLRSNSEAEESDQEEEIEEDEPEEPWYLEKECVGEAIDWTARERRGGVTNLKGTGSSNSSSGVSFPGRRDRKELLNRIGCEKQIE</sequence>
<evidence type="ECO:0000256" key="6">
    <source>
        <dbReference type="PROSITE-ProRule" id="PRU00205"/>
    </source>
</evidence>
<comment type="caution">
    <text evidence="10">The sequence shown here is derived from an EMBL/GenBank/DDBJ whole genome shotgun (WGS) entry which is preliminary data.</text>
</comment>
<feature type="transmembrane region" description="Helical" evidence="8">
    <location>
        <begin position="714"/>
        <end position="740"/>
    </location>
</feature>
<feature type="region of interest" description="Disordered" evidence="7">
    <location>
        <begin position="797"/>
        <end position="821"/>
    </location>
</feature>
<feature type="domain" description="TLC" evidence="9">
    <location>
        <begin position="507"/>
        <end position="745"/>
    </location>
</feature>
<evidence type="ECO:0000256" key="5">
    <source>
        <dbReference type="ARBA" id="ARBA00023136"/>
    </source>
</evidence>
<dbReference type="PANTHER" id="PTHR12560:SF0">
    <property type="entry name" value="LD18904P"/>
    <property type="match status" value="1"/>
</dbReference>
<dbReference type="Proteomes" id="UP000078397">
    <property type="component" value="Unassembled WGS sequence"/>
</dbReference>
<dbReference type="GO" id="GO:0046513">
    <property type="term" value="P:ceramide biosynthetic process"/>
    <property type="evidence" value="ECO:0007669"/>
    <property type="project" value="InterPro"/>
</dbReference>
<feature type="transmembrane region" description="Helical" evidence="8">
    <location>
        <begin position="640"/>
        <end position="664"/>
    </location>
</feature>
<keyword evidence="5 6" id="KW-0472">Membrane</keyword>
<dbReference type="Pfam" id="PF24864">
    <property type="entry name" value="DUF7730"/>
    <property type="match status" value="1"/>
</dbReference>
<evidence type="ECO:0000256" key="8">
    <source>
        <dbReference type="SAM" id="Phobius"/>
    </source>
</evidence>
<dbReference type="InterPro" id="IPR016439">
    <property type="entry name" value="Lag1/Lac1-like"/>
</dbReference>
<dbReference type="GO" id="GO:0016020">
    <property type="term" value="C:membrane"/>
    <property type="evidence" value="ECO:0007669"/>
    <property type="project" value="UniProtKB-SubCell"/>
</dbReference>
<proteinExistence type="inferred from homology"/>
<dbReference type="GeneID" id="28847487"/>
<organism evidence="10 11">
    <name type="scientific">Pochonia chlamydosporia 170</name>
    <dbReference type="NCBI Taxonomy" id="1380566"/>
    <lineage>
        <taxon>Eukaryota</taxon>
        <taxon>Fungi</taxon>
        <taxon>Dikarya</taxon>
        <taxon>Ascomycota</taxon>
        <taxon>Pezizomycotina</taxon>
        <taxon>Sordariomycetes</taxon>
        <taxon>Hypocreomycetidae</taxon>
        <taxon>Hypocreales</taxon>
        <taxon>Clavicipitaceae</taxon>
        <taxon>Pochonia</taxon>
    </lineage>
</organism>
<evidence type="ECO:0000313" key="10">
    <source>
        <dbReference type="EMBL" id="OAQ67732.1"/>
    </source>
</evidence>
<evidence type="ECO:0000259" key="9">
    <source>
        <dbReference type="PROSITE" id="PS50922"/>
    </source>
</evidence>
<feature type="transmembrane region" description="Helical" evidence="8">
    <location>
        <begin position="469"/>
        <end position="492"/>
    </location>
</feature>
<evidence type="ECO:0000256" key="4">
    <source>
        <dbReference type="ARBA" id="ARBA00022989"/>
    </source>
</evidence>
<evidence type="ECO:0000256" key="3">
    <source>
        <dbReference type="ARBA" id="ARBA00022692"/>
    </source>
</evidence>
<dbReference type="STRING" id="1380566.A0A179FQ67"/>
<dbReference type="PANTHER" id="PTHR12560">
    <property type="entry name" value="LONGEVITY ASSURANCE FACTOR 1 LAG1"/>
    <property type="match status" value="1"/>
</dbReference>
<feature type="transmembrane region" description="Helical" evidence="8">
    <location>
        <begin position="551"/>
        <end position="573"/>
    </location>
</feature>
<dbReference type="GO" id="GO:0050291">
    <property type="term" value="F:sphingosine N-acyltransferase activity"/>
    <property type="evidence" value="ECO:0007669"/>
    <property type="project" value="InterPro"/>
</dbReference>
<feature type="transmembrane region" description="Helical" evidence="8">
    <location>
        <begin position="513"/>
        <end position="531"/>
    </location>
</feature>
<keyword evidence="11" id="KW-1185">Reference proteome</keyword>
<feature type="region of interest" description="Disordered" evidence="7">
    <location>
        <begin position="751"/>
        <end position="777"/>
    </location>
</feature>
<feature type="compositionally biased region" description="Low complexity" evidence="7">
    <location>
        <begin position="803"/>
        <end position="816"/>
    </location>
</feature>
<comment type="similarity">
    <text evidence="2">Belongs to the sphingosine N-acyltransferase family.</text>
</comment>
<feature type="compositionally biased region" description="Acidic residues" evidence="7">
    <location>
        <begin position="757"/>
        <end position="776"/>
    </location>
</feature>
<keyword evidence="3 6" id="KW-0812">Transmembrane</keyword>
<accession>A0A179FQ67</accession>
<dbReference type="KEGG" id="pchm:VFPPC_04084"/>
<evidence type="ECO:0000313" key="11">
    <source>
        <dbReference type="Proteomes" id="UP000078397"/>
    </source>
</evidence>
<evidence type="ECO:0000256" key="7">
    <source>
        <dbReference type="SAM" id="MobiDB-lite"/>
    </source>
</evidence>
<dbReference type="OrthoDB" id="537032at2759"/>
<dbReference type="PROSITE" id="PS50922">
    <property type="entry name" value="TLC"/>
    <property type="match status" value="1"/>
</dbReference>
<dbReference type="EMBL" id="LSBJ02000003">
    <property type="protein sequence ID" value="OAQ67732.1"/>
    <property type="molecule type" value="Genomic_DNA"/>
</dbReference>
<dbReference type="InterPro" id="IPR006634">
    <property type="entry name" value="TLC-dom"/>
</dbReference>
<protein>
    <submittedName>
        <fullName evidence="10">Longevity-assurance protein</fullName>
    </submittedName>
</protein>
<dbReference type="RefSeq" id="XP_018144582.1">
    <property type="nucleotide sequence ID" value="XM_018283493.1"/>
</dbReference>
<dbReference type="Pfam" id="PF03798">
    <property type="entry name" value="TRAM_LAG1_CLN8"/>
    <property type="match status" value="1"/>
</dbReference>
<keyword evidence="4 8" id="KW-1133">Transmembrane helix</keyword>